<dbReference type="PANTHER" id="PTHR44520:SF2">
    <property type="entry name" value="RESPONSE REGULATOR RCP1"/>
    <property type="match status" value="1"/>
</dbReference>
<dbReference type="InterPro" id="IPR011006">
    <property type="entry name" value="CheY-like_superfamily"/>
</dbReference>
<evidence type="ECO:0000256" key="1">
    <source>
        <dbReference type="PROSITE-ProRule" id="PRU00169"/>
    </source>
</evidence>
<dbReference type="Gene3D" id="3.40.50.2300">
    <property type="match status" value="1"/>
</dbReference>
<evidence type="ECO:0000313" key="3">
    <source>
        <dbReference type="EMBL" id="MFD1629520.1"/>
    </source>
</evidence>
<feature type="domain" description="Response regulatory" evidence="2">
    <location>
        <begin position="8"/>
        <end position="130"/>
    </location>
</feature>
<dbReference type="InterPro" id="IPR052893">
    <property type="entry name" value="TCS_response_regulator"/>
</dbReference>
<dbReference type="Proteomes" id="UP001597118">
    <property type="component" value="Unassembled WGS sequence"/>
</dbReference>
<sequence>MSSYKYKSVLLIDDNYIDNVINQKVMVAADFAEKIYIEQSCEDAIRFLQKLIDDKMNIPEVIFVDIRMPIKTGFDFLVEFEQLPHQDIEDVKIIMLSSSLDPTDHKKIVEFNNVSDFYGKPLTEETLKNI</sequence>
<evidence type="ECO:0000313" key="4">
    <source>
        <dbReference type="Proteomes" id="UP001597118"/>
    </source>
</evidence>
<dbReference type="PANTHER" id="PTHR44520">
    <property type="entry name" value="RESPONSE REGULATOR RCP1-RELATED"/>
    <property type="match status" value="1"/>
</dbReference>
<keyword evidence="4" id="KW-1185">Reference proteome</keyword>
<reference evidence="4" key="1">
    <citation type="journal article" date="2019" name="Int. J. Syst. Evol. Microbiol.">
        <title>The Global Catalogue of Microorganisms (GCM) 10K type strain sequencing project: providing services to taxonomists for standard genome sequencing and annotation.</title>
        <authorList>
            <consortium name="The Broad Institute Genomics Platform"/>
            <consortium name="The Broad Institute Genome Sequencing Center for Infectious Disease"/>
            <person name="Wu L."/>
            <person name="Ma J."/>
        </authorList>
    </citation>
    <scope>NUCLEOTIDE SEQUENCE [LARGE SCALE GENOMIC DNA]</scope>
    <source>
        <strain evidence="4">CCUG 53762</strain>
    </source>
</reference>
<gene>
    <name evidence="3" type="ORF">ACFSAH_06505</name>
</gene>
<evidence type="ECO:0000259" key="2">
    <source>
        <dbReference type="PROSITE" id="PS50110"/>
    </source>
</evidence>
<keyword evidence="1" id="KW-0597">Phosphoprotein</keyword>
<dbReference type="Pfam" id="PF00072">
    <property type="entry name" value="Response_reg"/>
    <property type="match status" value="1"/>
</dbReference>
<dbReference type="EMBL" id="JBHUDG010000005">
    <property type="protein sequence ID" value="MFD1629520.1"/>
    <property type="molecule type" value="Genomic_DNA"/>
</dbReference>
<comment type="caution">
    <text evidence="3">The sequence shown here is derived from an EMBL/GenBank/DDBJ whole genome shotgun (WGS) entry which is preliminary data.</text>
</comment>
<dbReference type="RefSeq" id="WP_379661901.1">
    <property type="nucleotide sequence ID" value="NZ_JBHUDG010000005.1"/>
</dbReference>
<accession>A0ABW4I9U3</accession>
<feature type="modified residue" description="4-aspartylphosphate" evidence="1">
    <location>
        <position position="65"/>
    </location>
</feature>
<dbReference type="PROSITE" id="PS50110">
    <property type="entry name" value="RESPONSE_REGULATORY"/>
    <property type="match status" value="1"/>
</dbReference>
<name>A0ABW4I9U3_9SPHI</name>
<protein>
    <submittedName>
        <fullName evidence="3">Response regulator</fullName>
    </submittedName>
</protein>
<proteinExistence type="predicted"/>
<dbReference type="InterPro" id="IPR001789">
    <property type="entry name" value="Sig_transdc_resp-reg_receiver"/>
</dbReference>
<dbReference type="SMART" id="SM00448">
    <property type="entry name" value="REC"/>
    <property type="match status" value="1"/>
</dbReference>
<organism evidence="3 4">
    <name type="scientific">Pseudopedobacter beijingensis</name>
    <dbReference type="NCBI Taxonomy" id="1207056"/>
    <lineage>
        <taxon>Bacteria</taxon>
        <taxon>Pseudomonadati</taxon>
        <taxon>Bacteroidota</taxon>
        <taxon>Sphingobacteriia</taxon>
        <taxon>Sphingobacteriales</taxon>
        <taxon>Sphingobacteriaceae</taxon>
        <taxon>Pseudopedobacter</taxon>
    </lineage>
</organism>
<dbReference type="SUPFAM" id="SSF52172">
    <property type="entry name" value="CheY-like"/>
    <property type="match status" value="1"/>
</dbReference>